<evidence type="ECO:0000256" key="1">
    <source>
        <dbReference type="SAM" id="MobiDB-lite"/>
    </source>
</evidence>
<feature type="compositionally biased region" description="Pro residues" evidence="1">
    <location>
        <begin position="50"/>
        <end position="61"/>
    </location>
</feature>
<gene>
    <name evidence="2" type="ORF">SAMN05216559_1947</name>
</gene>
<feature type="compositionally biased region" description="Gly residues" evidence="1">
    <location>
        <begin position="135"/>
        <end position="147"/>
    </location>
</feature>
<dbReference type="AlphaFoldDB" id="A0A1I6L3F5"/>
<dbReference type="EMBL" id="FOZK01000002">
    <property type="protein sequence ID" value="SFR97962.1"/>
    <property type="molecule type" value="Genomic_DNA"/>
</dbReference>
<reference evidence="2 3" key="1">
    <citation type="submission" date="2016-10" db="EMBL/GenBank/DDBJ databases">
        <authorList>
            <person name="de Groot N.N."/>
        </authorList>
    </citation>
    <scope>NUCLEOTIDE SEQUENCE [LARGE SCALE GENOMIC DNA]</scope>
    <source>
        <strain evidence="2 3">CGMCC 1.10457</strain>
    </source>
</reference>
<organism evidence="2 3">
    <name type="scientific">Halomicrobium zhouii</name>
    <dbReference type="NCBI Taxonomy" id="767519"/>
    <lineage>
        <taxon>Archaea</taxon>
        <taxon>Methanobacteriati</taxon>
        <taxon>Methanobacteriota</taxon>
        <taxon>Stenosarchaea group</taxon>
        <taxon>Halobacteria</taxon>
        <taxon>Halobacteriales</taxon>
        <taxon>Haloarculaceae</taxon>
        <taxon>Halomicrobium</taxon>
    </lineage>
</organism>
<dbReference type="STRING" id="767519.SAMN05216559_1947"/>
<evidence type="ECO:0000313" key="3">
    <source>
        <dbReference type="Proteomes" id="UP000199062"/>
    </source>
</evidence>
<feature type="compositionally biased region" description="Basic and acidic residues" evidence="1">
    <location>
        <begin position="9"/>
        <end position="25"/>
    </location>
</feature>
<name>A0A1I6L3F5_9EURY</name>
<keyword evidence="3" id="KW-1185">Reference proteome</keyword>
<protein>
    <submittedName>
        <fullName evidence="2">Uncharacterized protein</fullName>
    </submittedName>
</protein>
<proteinExistence type="predicted"/>
<evidence type="ECO:0000313" key="2">
    <source>
        <dbReference type="EMBL" id="SFR97962.1"/>
    </source>
</evidence>
<sequence>MNELSIWENRPDVTEYERKHFESPRRARGRSAGYPHCVRVGPAERLPVGATPPRPFSPPGPHSSRGLTSFGSRSRLEPPSEQALTSLGSLRSPRHQPSPDSARTRRITLPTTTARRSAGSAGPSNARDARPGERQGCGGVPGGLKGRGGLDEARAHKHRSEVRSAVVLARVQRAEGFLGVGGFLSSSTRPTEPPTQLTAHVDQVVQTNVYPEKRSSAVTRQVAQKRKVRRDRVVPSRLVALNWSPLTLRPSKTERQVKTHRQWI</sequence>
<feature type="region of interest" description="Disordered" evidence="1">
    <location>
        <begin position="1"/>
        <end position="150"/>
    </location>
</feature>
<dbReference type="Proteomes" id="UP000199062">
    <property type="component" value="Unassembled WGS sequence"/>
</dbReference>
<accession>A0A1I6L3F5</accession>